<accession>A0A510PLK5</accession>
<keyword evidence="2" id="KW-1277">Toxin-antitoxin system</keyword>
<organism evidence="3 4">
    <name type="scientific">Microcystis aeruginosa 11-30S32</name>
    <dbReference type="NCBI Taxonomy" id="2358142"/>
    <lineage>
        <taxon>Bacteria</taxon>
        <taxon>Bacillati</taxon>
        <taxon>Cyanobacteriota</taxon>
        <taxon>Cyanophyceae</taxon>
        <taxon>Oscillatoriophycideae</taxon>
        <taxon>Chroococcales</taxon>
        <taxon>Microcystaceae</taxon>
        <taxon>Microcystis</taxon>
    </lineage>
</organism>
<evidence type="ECO:0000256" key="1">
    <source>
        <dbReference type="ARBA" id="ARBA00007521"/>
    </source>
</evidence>
<gene>
    <name evidence="3" type="ORF">MAE30S32_33700</name>
</gene>
<comment type="similarity">
    <text evidence="1">Belongs to the PemK/MazF family.</text>
</comment>
<dbReference type="SUPFAM" id="SSF50118">
    <property type="entry name" value="Cell growth inhibitor/plasmid maintenance toxic component"/>
    <property type="match status" value="1"/>
</dbReference>
<protein>
    <submittedName>
        <fullName evidence="3">Type II toxin-antitoxin system PemK/MazF family toxin</fullName>
    </submittedName>
</protein>
<evidence type="ECO:0000313" key="4">
    <source>
        <dbReference type="Proteomes" id="UP000321223"/>
    </source>
</evidence>
<comment type="caution">
    <text evidence="3">The sequence shown here is derived from an EMBL/GenBank/DDBJ whole genome shotgun (WGS) entry which is preliminary data.</text>
</comment>
<dbReference type="GO" id="GO:0003677">
    <property type="term" value="F:DNA binding"/>
    <property type="evidence" value="ECO:0007669"/>
    <property type="project" value="InterPro"/>
</dbReference>
<dbReference type="InterPro" id="IPR003477">
    <property type="entry name" value="PemK-like"/>
</dbReference>
<dbReference type="AlphaFoldDB" id="A0A510PLK5"/>
<name>A0A510PLK5_MICAE</name>
<sequence>MNQESLAFSDGSVKMSNPKAAEIWLVRFPFSDLSTTKLRPALVLAVHREEQIILGIFSKIPPGEWWETWILVREGHPNFSQTGLKKTSVIRTDKIATVNQSVFQQKLGILPSDILNQVQTALKKSLNIP</sequence>
<dbReference type="Proteomes" id="UP000321223">
    <property type="component" value="Unassembled WGS sequence"/>
</dbReference>
<dbReference type="Gene3D" id="2.30.30.110">
    <property type="match status" value="1"/>
</dbReference>
<proteinExistence type="inferred from homology"/>
<dbReference type="InterPro" id="IPR011067">
    <property type="entry name" value="Plasmid_toxin/cell-grow_inhib"/>
</dbReference>
<reference evidence="3 4" key="1">
    <citation type="journal article" date="2019" name="Appl. Environ. Microbiol.">
        <title>Co-occurrence of broad and narrow host-range viruses infecting the toxic bloom-forming cyanobacterium Microcystis aeruginosa.</title>
        <authorList>
            <person name="Morimoto D."/>
            <person name="Tominaga K."/>
            <person name="Nishimura Y."/>
            <person name="Yoshida N."/>
            <person name="Kimura S."/>
            <person name="Sako Y."/>
            <person name="Yoshida T."/>
        </authorList>
    </citation>
    <scope>NUCLEOTIDE SEQUENCE [LARGE SCALE GENOMIC DNA]</scope>
    <source>
        <strain evidence="3 4">11-30S32</strain>
    </source>
</reference>
<dbReference type="EMBL" id="BHVU01000239">
    <property type="protein sequence ID" value="GCA94718.1"/>
    <property type="molecule type" value="Genomic_DNA"/>
</dbReference>
<evidence type="ECO:0000313" key="3">
    <source>
        <dbReference type="EMBL" id="GCA94718.1"/>
    </source>
</evidence>
<dbReference type="Pfam" id="PF02452">
    <property type="entry name" value="PemK_toxin"/>
    <property type="match status" value="1"/>
</dbReference>
<evidence type="ECO:0000256" key="2">
    <source>
        <dbReference type="ARBA" id="ARBA00022649"/>
    </source>
</evidence>